<keyword evidence="15" id="KW-0156">Chromatin regulator</keyword>
<gene>
    <name evidence="27" type="ORF">TCAP_01757</name>
</gene>
<dbReference type="InterPro" id="IPR050517">
    <property type="entry name" value="DDR_Repair_Kinase"/>
</dbReference>
<dbReference type="Pfam" id="PF25385">
    <property type="entry name" value="HEAT_MEC1_N"/>
    <property type="match status" value="1"/>
</dbReference>
<evidence type="ECO:0000256" key="20">
    <source>
        <dbReference type="ARBA" id="ARBA00029679"/>
    </source>
</evidence>
<comment type="subunit">
    <text evidence="3">Associates with DNA double-strand breaks.</text>
</comment>
<dbReference type="Pfam" id="PF23593">
    <property type="entry name" value="HEAT_ATR"/>
    <property type="match status" value="1"/>
</dbReference>
<dbReference type="InterPro" id="IPR003152">
    <property type="entry name" value="FATC_dom"/>
</dbReference>
<evidence type="ECO:0000256" key="15">
    <source>
        <dbReference type="ARBA" id="ARBA00022853"/>
    </source>
</evidence>
<protein>
    <recommendedName>
        <fullName evidence="5">Serine/threonine-protein kinase MEC1</fullName>
        <ecNumber evidence="4">2.7.11.1</ecNumber>
    </recommendedName>
    <alternativeName>
        <fullName evidence="22">ATR homolog</fullName>
    </alternativeName>
    <alternativeName>
        <fullName evidence="21">DNA-damage checkpoint kinase MEC1</fullName>
    </alternativeName>
    <alternativeName>
        <fullName evidence="20">Mitosis entry checkpoint protein 1</fullName>
    </alternativeName>
</protein>
<feature type="region of interest" description="Disordered" evidence="23">
    <location>
        <begin position="3213"/>
        <end position="3425"/>
    </location>
</feature>
<dbReference type="InterPro" id="IPR000403">
    <property type="entry name" value="PI3/4_kinase_cat_dom"/>
</dbReference>
<dbReference type="GO" id="GO:0008270">
    <property type="term" value="F:zinc ion binding"/>
    <property type="evidence" value="ECO:0007669"/>
    <property type="project" value="UniProtKB-KW"/>
</dbReference>
<dbReference type="FunFam" id="1.10.1070.11:FF:000031">
    <property type="entry name" value="Phosphatidyl inositol 3-kinase"/>
    <property type="match status" value="1"/>
</dbReference>
<dbReference type="Pfam" id="PF02260">
    <property type="entry name" value="FATC"/>
    <property type="match status" value="1"/>
</dbReference>
<dbReference type="GO" id="GO:0000723">
    <property type="term" value="P:telomere maintenance"/>
    <property type="evidence" value="ECO:0007669"/>
    <property type="project" value="TreeGrafter"/>
</dbReference>
<feature type="domain" description="PI3K/PI4K catalytic" evidence="24">
    <location>
        <begin position="2673"/>
        <end position="2982"/>
    </location>
</feature>
<dbReference type="PROSITE" id="PS51190">
    <property type="entry name" value="FATC"/>
    <property type="match status" value="1"/>
</dbReference>
<keyword evidence="7" id="KW-0808">Transferase</keyword>
<comment type="function">
    <text evidence="19">Serine/threonine protein kinase which activates checkpoint signaling upon genotoxic stresses such as ionizing radiation (IR), ultraviolet light (UV), or DNA replication stalling, thereby acting as a DNA damage sensor. Recognizes the substrate consensus sequence [ST]-Q. Phosphorylates histone H2A to form H2AS128ph (gamma-H2A) at sites of DNA damage, involved in the regulation of DNA damage response mechanism. Required for the control of telomere length and genome stability.</text>
</comment>
<dbReference type="InterPro" id="IPR036940">
    <property type="entry name" value="PI3/4_kinase_cat_sf"/>
</dbReference>
<dbReference type="GO" id="GO:0140662">
    <property type="term" value="F:ATP-dependent protein folding chaperone"/>
    <property type="evidence" value="ECO:0007669"/>
    <property type="project" value="InterPro"/>
</dbReference>
<dbReference type="GO" id="GO:0005694">
    <property type="term" value="C:chromosome"/>
    <property type="evidence" value="ECO:0007669"/>
    <property type="project" value="TreeGrafter"/>
</dbReference>
<dbReference type="SMART" id="SM00802">
    <property type="entry name" value="UME"/>
    <property type="match status" value="1"/>
</dbReference>
<evidence type="ECO:0000259" key="24">
    <source>
        <dbReference type="PROSITE" id="PS50290"/>
    </source>
</evidence>
<evidence type="ECO:0000313" key="28">
    <source>
        <dbReference type="Proteomes" id="UP000236621"/>
    </source>
</evidence>
<dbReference type="InterPro" id="IPR014009">
    <property type="entry name" value="PIK_FAT"/>
</dbReference>
<feature type="compositionally biased region" description="Basic and acidic residues" evidence="23">
    <location>
        <begin position="3340"/>
        <end position="3363"/>
    </location>
</feature>
<feature type="domain" description="FAT" evidence="25">
    <location>
        <begin position="1972"/>
        <end position="2559"/>
    </location>
</feature>
<dbReference type="SUPFAM" id="SSF57716">
    <property type="entry name" value="Glucocorticoid receptor-like (DNA-binding domain)"/>
    <property type="match status" value="1"/>
</dbReference>
<dbReference type="Pfam" id="PF25030">
    <property type="entry name" value="M-HEAT_ATR"/>
    <property type="match status" value="1"/>
</dbReference>
<keyword evidence="13" id="KW-0862">Zinc</keyword>
<dbReference type="Pfam" id="PF00454">
    <property type="entry name" value="PI3_PI4_kinase"/>
    <property type="match status" value="1"/>
</dbReference>
<evidence type="ECO:0000256" key="1">
    <source>
        <dbReference type="ARBA" id="ARBA00004123"/>
    </source>
</evidence>
<evidence type="ECO:0000256" key="9">
    <source>
        <dbReference type="ARBA" id="ARBA00022741"/>
    </source>
</evidence>
<evidence type="ECO:0000256" key="16">
    <source>
        <dbReference type="ARBA" id="ARBA00023204"/>
    </source>
</evidence>
<dbReference type="PANTHER" id="PTHR11139">
    <property type="entry name" value="ATAXIA TELANGIECTASIA MUTATED ATM -RELATED"/>
    <property type="match status" value="1"/>
</dbReference>
<evidence type="ECO:0000259" key="25">
    <source>
        <dbReference type="PROSITE" id="PS51189"/>
    </source>
</evidence>
<evidence type="ECO:0000256" key="22">
    <source>
        <dbReference type="ARBA" id="ARBA00033001"/>
    </source>
</evidence>
<feature type="compositionally biased region" description="Low complexity" evidence="23">
    <location>
        <begin position="3041"/>
        <end position="3054"/>
    </location>
</feature>
<evidence type="ECO:0000256" key="23">
    <source>
        <dbReference type="SAM" id="MobiDB-lite"/>
    </source>
</evidence>
<keyword evidence="17" id="KW-0539">Nucleus</keyword>
<dbReference type="GO" id="GO:0000077">
    <property type="term" value="P:DNA damage checkpoint signaling"/>
    <property type="evidence" value="ECO:0007669"/>
    <property type="project" value="TreeGrafter"/>
</dbReference>
<evidence type="ECO:0000256" key="19">
    <source>
        <dbReference type="ARBA" id="ARBA00025079"/>
    </source>
</evidence>
<dbReference type="InterPro" id="IPR043129">
    <property type="entry name" value="ATPase_NBD"/>
</dbReference>
<feature type="compositionally biased region" description="Basic residues" evidence="23">
    <location>
        <begin position="3262"/>
        <end position="3271"/>
    </location>
</feature>
<dbReference type="SUPFAM" id="SSF56112">
    <property type="entry name" value="Protein kinase-like (PK-like)"/>
    <property type="match status" value="1"/>
</dbReference>
<dbReference type="Pfam" id="PF00012">
    <property type="entry name" value="HSP70"/>
    <property type="match status" value="1"/>
</dbReference>
<evidence type="ECO:0000313" key="27">
    <source>
        <dbReference type="EMBL" id="PNY28322.1"/>
    </source>
</evidence>
<evidence type="ECO:0000256" key="10">
    <source>
        <dbReference type="ARBA" id="ARBA00022763"/>
    </source>
</evidence>
<dbReference type="InterPro" id="IPR058681">
    <property type="entry name" value="HEAT_MEC1_N"/>
</dbReference>
<keyword evidence="14" id="KW-0067">ATP-binding</keyword>
<feature type="domain" description="FATC" evidence="26">
    <location>
        <begin position="2979"/>
        <end position="3014"/>
    </location>
</feature>
<comment type="similarity">
    <text evidence="2">Belongs to the PI3/PI4-kinase family. ATM subfamily.</text>
</comment>
<dbReference type="PROSITE" id="PS50290">
    <property type="entry name" value="PI3_4_KINASE_3"/>
    <property type="match status" value="1"/>
</dbReference>
<dbReference type="Pfam" id="PF08064">
    <property type="entry name" value="UME"/>
    <property type="match status" value="1"/>
</dbReference>
<keyword evidence="11" id="KW-0863">Zinc-finger</keyword>
<dbReference type="EMBL" id="NRSZ01000279">
    <property type="protein sequence ID" value="PNY28322.1"/>
    <property type="molecule type" value="Genomic_DNA"/>
</dbReference>
<dbReference type="InterPro" id="IPR016024">
    <property type="entry name" value="ARM-type_fold"/>
</dbReference>
<feature type="compositionally biased region" description="Basic residues" evidence="23">
    <location>
        <begin position="3416"/>
        <end position="3425"/>
    </location>
</feature>
<dbReference type="STRING" id="45235.A0A2K3QLA4"/>
<keyword evidence="28" id="KW-1185">Reference proteome</keyword>
<dbReference type="SUPFAM" id="SSF53067">
    <property type="entry name" value="Actin-like ATPase domain"/>
    <property type="match status" value="2"/>
</dbReference>
<dbReference type="GO" id="GO:0005634">
    <property type="term" value="C:nucleus"/>
    <property type="evidence" value="ECO:0007669"/>
    <property type="project" value="UniProtKB-SubCell"/>
</dbReference>
<dbReference type="InterPro" id="IPR011009">
    <property type="entry name" value="Kinase-like_dom_sf"/>
</dbReference>
<dbReference type="PROSITE" id="PS51189">
    <property type="entry name" value="FAT"/>
    <property type="match status" value="1"/>
</dbReference>
<dbReference type="Gene3D" id="3.90.640.10">
    <property type="entry name" value="Actin, Chain A, domain 4"/>
    <property type="match status" value="1"/>
</dbReference>
<dbReference type="CDD" id="cd10170">
    <property type="entry name" value="ASKHA_NBD_HSP70"/>
    <property type="match status" value="1"/>
</dbReference>
<dbReference type="GO" id="GO:0006281">
    <property type="term" value="P:DNA repair"/>
    <property type="evidence" value="ECO:0007669"/>
    <property type="project" value="UniProtKB-KW"/>
</dbReference>
<evidence type="ECO:0000256" key="21">
    <source>
        <dbReference type="ARBA" id="ARBA00030459"/>
    </source>
</evidence>
<comment type="caution">
    <text evidence="27">The sequence shown here is derived from an EMBL/GenBank/DDBJ whole genome shotgun (WGS) entry which is preliminary data.</text>
</comment>
<dbReference type="Gene3D" id="3.30.1740.10">
    <property type="entry name" value="Zinc finger, PARP-type"/>
    <property type="match status" value="1"/>
</dbReference>
<reference evidence="27 28" key="1">
    <citation type="submission" date="2017-08" db="EMBL/GenBank/DDBJ databases">
        <title>Harnessing the power of phylogenomics to disentangle the directionality and signatures of interkingdom host jumping in the parasitic fungal genus Tolypocladium.</title>
        <authorList>
            <person name="Quandt C.A."/>
            <person name="Patterson W."/>
            <person name="Spatafora J.W."/>
        </authorList>
    </citation>
    <scope>NUCLEOTIDE SEQUENCE [LARGE SCALE GENOMIC DNA]</scope>
    <source>
        <strain evidence="27 28">CBS 113982</strain>
    </source>
</reference>
<dbReference type="InterPro" id="IPR012993">
    <property type="entry name" value="UME"/>
</dbReference>
<keyword evidence="10" id="KW-0227">DNA damage</keyword>
<evidence type="ECO:0000256" key="7">
    <source>
        <dbReference type="ARBA" id="ARBA00022679"/>
    </source>
</evidence>
<evidence type="ECO:0000256" key="11">
    <source>
        <dbReference type="ARBA" id="ARBA00022771"/>
    </source>
</evidence>
<sequence>MGDRRIIVSIDFGTTYSGVAWAETTRPDVQHVISNWPSVNSFTSSPKVPTELRKVASGWQWGFQIPESAKRYRFFKLKLDEPEKANRDSESPQELTKIYLSCLHTHFISVLEKRLSPSVVHSTPMDFVVTVPAIWSNAAKQATERAAAMAGFCGDQRIQLISEPEAAALYTLKHLSPSVLQLGRKFVVCDAGGGTVDLISYEVTRVDKLEVKEVTEGTGGKCGSSMLNKRFRRFLKQVHGDKHWTDERLVVALSEFESFKKDFSPKGEPLTVRVDETLGLRRNRFTISQEEMTTRIFDPIMKDVVCLVREQITMAGDDVAAVVLVGGFGQSRYLKSQVRDAVPAGIKVLQPENGWIAVVKGAAIHGLGQYQPNLAEVEVASRVARRSFGTCLLAKYDMMRHDPREAFWSEKEEEMVVAEMSDTSKGQSYPEDKPSTIEYQCDIPVGMGHVPQTEIEIFSNNDEGTAPVHVNSRTRCVATLSLDLDKIPKSAKLAAGKTRMGWHRYYCLSGVIEASYGSAMITYTVKLGGVTHDAITHHRISSEAANDARWTMAEGSHGKTARLGAGAAARSANGPPLSTLAAQLVENISTSAKSSRSDENSELKGLLAIIQRVKDNPKLLKSHGDRIEHNHMLVYVYCRVILEGIKLDNPFVDRAHVRTELLKAINFLRFTIKETPTVLIFVSEGQGLLYRGQEPLWIWLLPQLLRILGHAETMELEGSIEGFLQYLLLVVSRVGALLDLTSSLSVYLRACLTGILDHLQDPSLTPPNARAPTLLQLPPLLALDQILGRSRRLSSQRTSYTISSVPQALRQASSLAKVLAYPLVSHDSSFSCIAALSQNGPWLMDTWLDLRYAQKRWDASIQSSPIPLIETALDVAKCPVADADLASLLKSKANSLLVLLCSEMISTPDELVRLDAESEQSRLTYCKALVTISEASIQSYAVGRLAASRLVQELTLLSSQHPAVGADTDVWRCTRLLQQAICLSPQGTLDECTSPSKYQHKEIRECVQGLHLAHEQPAQSTYNAKRRKLSAQETEFLPLLTQALYETLQIELSSDDDIQFEQLFLAGFEKSAEENQCLAVDLLARTSCVADGFTQPTGLPDSSLSIRSLRCSVCEGSDGLGHPVPSHAAKSEARSIFTMLLQSPTFLESRRPRIAAMIALRRMVRHCDDSSFLNLKDSGFGKWCLQSLNSSVRELRVAAGRTLATFLPREPTPAFDEDLIRRNRIYSITVLKETSENDLPHLIETRIMAWGQLGRVVTEDELNLVMIKLLEYLGSSNSIVSAFAFNELLGLAESRSTTPRRLFEPFWKSLAYMTTKDMVHRPQQSRAIAELLQIPVNDLLLLIQTHALPWLVLDKRQDVIQKIAEARKEKELWQPLMDGTNLAATLALLLVQDSENMEGFAKSRLNEISPHFHSFTLLDLFQSEPAFIAMELLKSAACADAARQKVVHKALHLIATAILTANNDTRQKKSNAIGRFLQSHLLGLVARLADVINDSVSTHPILERRNCIRTLEEMIKVCKNYARIARPQISACLLSAISHEALREASFSCWVAMLTHFDEEDVGALIETTFFIVSHYWSAFNKATAVAAKDMLSFLVEQNWDIIMAYISKLPSLSHIADLSDVDSRLSEKRPVITMDKALDVFVERASHDNSGVVHQALTELVPYLRDNQGALYASAVSQRPDSAITNILRALLDCACKYNGINMDIARLCVECLGLIGCLDSNQIETVRAQRSIVVLNNFAVFEEMTDFGLFLLQEVLVPSFLSATDTKLQGFLSFAMQELLDRCDIKSACAMEGSGMLHGRHIYRKWLALPESTREVVTPFLTSRYMVAPMPPVTVEYPIFHPGRPYGNWLRSFVIDLLRKGQHAHADMIFEPLTRVIRVKDLSTAEFLLPYLALHVLLGPRSTEVERDQVVDELMSVLKHRPAEDASYMEKEEVKRFCHATKRSAGQLSTNDKESVSQIQRILDGIPAELISQRATDCNEYARALFHLEQQAQKIEQKARVPGDRNRLLERLQDIYANIDEPDGLDGISAHLHALDINQQILSHKKAGRWTAAQTWYEMQLAEKPDNVDLQLDLLQCLKQAGQHDVLLRHVEGIQTDPSSDNKIMPYAVEAAWVTGRWESLAKFKGRFHGSIVQDFNISMAAVFESLHKHWQPECFTGTVQSMRDKIASEMTTSATSSLQAAHELLLKCHVLTDLEIVVGSKSGEERERKLMMTLLDGRLEVIGAYFGDKQYLLGIRRAAMELTRHVLIPPAPSFWSHSVTKTALTKTRPNFGDLDISSLWLASARLARKTNSLHQSFNAVLHASRLGDDAATIENAKLLWRDNHHRKAIQMLQGAIERNKFMTQSGPSVSTGSARLNPQQKLVTARAQLLLAKWLDAAGQSHAGALRERYQQPPKTHSTWEKGHYYLGRHYKKILESEQPLKVDDQSDNYVTGEIARLVIENYLRSLNSGTKYLYQTLPRILTLWLDVGAQVEGKASLSRELHRRRVEQLNLLHAFLDKYIHRLPAYIFYTALPQIMARIAHPNQQVFERLTHIIVKVVEAHPRQALWSLIGVMTTRQVSERKTRGAQVIQALRSVAKKVVNGTYDLKQLLRAGERLAEQLLLACHNGEFHGNKAVHASLTRDLRFQHKCTPCPLVVPVESSLTATLPALSEYGNKHKAFSQDVVTIESFLDDVLVLSSLAKPRRLTARGSDGANYMLLIKPKDDLRTDQRLMEFNGIINRSLKRDAESSRRQLYIRTYAVVPLNEECGIIEWVPGIKTMRDILLNLYQSQKIQPDYNLLKKLMEEASMGESKIGIFTDDVVGRFPPMLPVWFIQQFPNPSAWFAARLKYTRSCAVMSMVGTILGLGDRHGENVNLEEGNGGIFHVDFNCLFDKGLTFMKPERVPFRLTHNMVAAMGVYGYEGPFRKSSELTLSILRQQEETLMTILEAFIYDPTLDLQKEKKASRRGDSGIRLQPQSVVDSIKRKVRGLLPNESIPLSVEGQVEELIKQAVDARNLTAIPRAEAGPATTVASHHPPPPVTTHHRHHHHSPPDDGFLSSSSSSSSSAPSPSRLRIRHSSTTAAVHALVPDLAAASSTPASPASAWKSLRVAQPSYRRTKTAPALASMGQYRIELSPNNRAGCKDTVCKTDQVKIAKGEIRFGTWVEINEHGSWSWKHWGCVSGSQLLNIREACAQGDNEYDFDAIDGYDELNHHPEIQEKIRRCVQQGYIDPEDFKGDPEKNVLGEKGIHLTSKQKARKEKEAAEAAADEASEDEAPAKKKTAKRGRKKADEDADDEKPAAKKAKSAKPVKTDKAAPVKPARGKAAVKKEISEDEPTTDATKEDEIPVKKTRKAPAKAKEPTKARGKAAGDTKGSQERGAKAAKAAAVKPATDEDATVDTEAEPAAKTKGRRVSKASAAHAEDGAEAEPVQPRRGRSRKSSD</sequence>
<keyword evidence="18" id="KW-0469">Meiosis</keyword>
<keyword evidence="6" id="KW-0723">Serine/threonine-protein kinase</keyword>
<dbReference type="InterPro" id="IPR001510">
    <property type="entry name" value="Znf_PARP"/>
</dbReference>
<evidence type="ECO:0000256" key="4">
    <source>
        <dbReference type="ARBA" id="ARBA00012513"/>
    </source>
</evidence>
<dbReference type="EC" id="2.7.11.1" evidence="4"/>
<comment type="subcellular location">
    <subcellularLocation>
        <location evidence="1">Nucleus</location>
    </subcellularLocation>
</comment>
<keyword evidence="12 27" id="KW-0418">Kinase</keyword>
<evidence type="ECO:0000256" key="6">
    <source>
        <dbReference type="ARBA" id="ARBA00022527"/>
    </source>
</evidence>
<dbReference type="SMART" id="SM01336">
    <property type="entry name" value="zf-PARP"/>
    <property type="match status" value="1"/>
</dbReference>
<evidence type="ECO:0000256" key="18">
    <source>
        <dbReference type="ARBA" id="ARBA00023254"/>
    </source>
</evidence>
<accession>A0A2K3QLA4</accession>
<dbReference type="Pfam" id="PF02259">
    <property type="entry name" value="FAT"/>
    <property type="match status" value="1"/>
</dbReference>
<dbReference type="Pfam" id="PF00645">
    <property type="entry name" value="zf-PARP"/>
    <property type="match status" value="1"/>
</dbReference>
<dbReference type="InterPro" id="IPR013126">
    <property type="entry name" value="Hsp_70_fam"/>
</dbReference>
<dbReference type="GO" id="GO:0004674">
    <property type="term" value="F:protein serine/threonine kinase activity"/>
    <property type="evidence" value="ECO:0007669"/>
    <property type="project" value="UniProtKB-KW"/>
</dbReference>
<evidence type="ECO:0000256" key="17">
    <source>
        <dbReference type="ARBA" id="ARBA00023242"/>
    </source>
</evidence>
<keyword evidence="16" id="KW-0234">DNA repair</keyword>
<feature type="region of interest" description="Disordered" evidence="23">
    <location>
        <begin position="3009"/>
        <end position="3058"/>
    </location>
</feature>
<dbReference type="SMART" id="SM00146">
    <property type="entry name" value="PI3Kc"/>
    <property type="match status" value="1"/>
</dbReference>
<keyword evidence="8" id="KW-0479">Metal-binding</keyword>
<dbReference type="GO" id="GO:0005524">
    <property type="term" value="F:ATP binding"/>
    <property type="evidence" value="ECO:0007669"/>
    <property type="project" value="UniProtKB-KW"/>
</dbReference>
<evidence type="ECO:0000259" key="26">
    <source>
        <dbReference type="PROSITE" id="PS51190"/>
    </source>
</evidence>
<evidence type="ECO:0000256" key="2">
    <source>
        <dbReference type="ARBA" id="ARBA00010769"/>
    </source>
</evidence>
<dbReference type="SUPFAM" id="SSF48371">
    <property type="entry name" value="ARM repeat"/>
    <property type="match status" value="1"/>
</dbReference>
<feature type="compositionally biased region" description="Basic and acidic residues" evidence="23">
    <location>
        <begin position="3216"/>
        <end position="3232"/>
    </location>
</feature>
<evidence type="ECO:0000256" key="5">
    <source>
        <dbReference type="ARBA" id="ARBA00021345"/>
    </source>
</evidence>
<evidence type="ECO:0000256" key="3">
    <source>
        <dbReference type="ARBA" id="ARBA00011370"/>
    </source>
</evidence>
<dbReference type="InterPro" id="IPR003151">
    <property type="entry name" value="PIK-rel_kinase_FAT"/>
</dbReference>
<dbReference type="InterPro" id="IPR056802">
    <property type="entry name" value="ATR-like_M-HEAT"/>
</dbReference>
<name>A0A2K3QLA4_9HYPO</name>
<keyword evidence="9" id="KW-0547">Nucleotide-binding</keyword>
<dbReference type="PANTHER" id="PTHR11139:SF125">
    <property type="entry name" value="SERINE_THREONINE-PROTEIN KINASE MEC1"/>
    <property type="match status" value="1"/>
</dbReference>
<dbReference type="Gene3D" id="3.30.1010.10">
    <property type="entry name" value="Phosphatidylinositol 3-kinase Catalytic Subunit, Chain A, domain 4"/>
    <property type="match status" value="1"/>
</dbReference>
<evidence type="ECO:0000256" key="14">
    <source>
        <dbReference type="ARBA" id="ARBA00022840"/>
    </source>
</evidence>
<dbReference type="Proteomes" id="UP000236621">
    <property type="component" value="Unassembled WGS sequence"/>
</dbReference>
<dbReference type="InterPro" id="IPR057564">
    <property type="entry name" value="HEAT_ATR"/>
</dbReference>
<dbReference type="OrthoDB" id="381190at2759"/>
<evidence type="ECO:0000256" key="8">
    <source>
        <dbReference type="ARBA" id="ARBA00022723"/>
    </source>
</evidence>
<dbReference type="Gene3D" id="3.30.420.40">
    <property type="match status" value="2"/>
</dbReference>
<dbReference type="GO" id="GO:0003677">
    <property type="term" value="F:DNA binding"/>
    <property type="evidence" value="ECO:0007669"/>
    <property type="project" value="InterPro"/>
</dbReference>
<dbReference type="CDD" id="cd00892">
    <property type="entry name" value="PIKKc_ATR"/>
    <property type="match status" value="1"/>
</dbReference>
<feature type="compositionally biased region" description="Acidic residues" evidence="23">
    <location>
        <begin position="3376"/>
        <end position="3385"/>
    </location>
</feature>
<organism evidence="27 28">
    <name type="scientific">Tolypocladium capitatum</name>
    <dbReference type="NCBI Taxonomy" id="45235"/>
    <lineage>
        <taxon>Eukaryota</taxon>
        <taxon>Fungi</taxon>
        <taxon>Dikarya</taxon>
        <taxon>Ascomycota</taxon>
        <taxon>Pezizomycotina</taxon>
        <taxon>Sordariomycetes</taxon>
        <taxon>Hypocreomycetidae</taxon>
        <taxon>Hypocreales</taxon>
        <taxon>Ophiocordycipitaceae</taxon>
        <taxon>Tolypocladium</taxon>
    </lineage>
</organism>
<proteinExistence type="inferred from homology"/>
<evidence type="ECO:0000256" key="13">
    <source>
        <dbReference type="ARBA" id="ARBA00022833"/>
    </source>
</evidence>
<evidence type="ECO:0000256" key="12">
    <source>
        <dbReference type="ARBA" id="ARBA00022777"/>
    </source>
</evidence>
<dbReference type="InterPro" id="IPR036957">
    <property type="entry name" value="Znf_PARP_sf"/>
</dbReference>
<dbReference type="Gene3D" id="1.10.1070.11">
    <property type="entry name" value="Phosphatidylinositol 3-/4-kinase, catalytic domain"/>
    <property type="match status" value="1"/>
</dbReference>